<name>A0ABT7HM40_9FUSO</name>
<keyword evidence="3" id="KW-1185">Reference proteome</keyword>
<dbReference type="PROSITE" id="PS51257">
    <property type="entry name" value="PROKAR_LIPOPROTEIN"/>
    <property type="match status" value="1"/>
</dbReference>
<dbReference type="EMBL" id="JASSPP010000018">
    <property type="protein sequence ID" value="MDK9581232.1"/>
    <property type="molecule type" value="Genomic_DNA"/>
</dbReference>
<evidence type="ECO:0000313" key="3">
    <source>
        <dbReference type="Proteomes" id="UP001225134"/>
    </source>
</evidence>
<evidence type="ECO:0000256" key="1">
    <source>
        <dbReference type="SAM" id="SignalP"/>
    </source>
</evidence>
<proteinExistence type="predicted"/>
<organism evidence="2 3">
    <name type="scientific">Sneathia sanguinegens</name>
    <dbReference type="NCBI Taxonomy" id="40543"/>
    <lineage>
        <taxon>Bacteria</taxon>
        <taxon>Fusobacteriati</taxon>
        <taxon>Fusobacteriota</taxon>
        <taxon>Fusobacteriia</taxon>
        <taxon>Fusobacteriales</taxon>
        <taxon>Leptotrichiaceae</taxon>
        <taxon>Sneathia</taxon>
    </lineage>
</organism>
<dbReference type="RefSeq" id="WP_285153673.1">
    <property type="nucleotide sequence ID" value="NZ_JASSPP010000018.1"/>
</dbReference>
<gene>
    <name evidence="2" type="ORF">QQA45_07035</name>
</gene>
<protein>
    <recommendedName>
        <fullName evidence="4">Tetratricopeptide repeat protein</fullName>
    </recommendedName>
</protein>
<comment type="caution">
    <text evidence="2">The sequence shown here is derived from an EMBL/GenBank/DDBJ whole genome shotgun (WGS) entry which is preliminary data.</text>
</comment>
<evidence type="ECO:0008006" key="4">
    <source>
        <dbReference type="Google" id="ProtNLM"/>
    </source>
</evidence>
<dbReference type="SMART" id="SM00028">
    <property type="entry name" value="TPR"/>
    <property type="match status" value="2"/>
</dbReference>
<sequence length="447" mass="53048">MFKKIVFYFSMLLLLFSCAGQIAKSQFERGEYRESVKTSLSLLENGKYSNLKLEEKQEILNRMKIIDNFYANAENNPNISTMYDAFAIGYMINTKVPELSQQMVNLNKNTVDRLANTLEYKITSNLANGYEKNEVDSMEAIRCDMKEIRIPYSKYANMYKNISKAIADKYYKLAENTTSIQKAIDYYKACYIAYSDFDSDYRGAKTKYKELQRELDIQMANKLYEVAKSYYSMNDYNTALMKFKEARALYNKYYEYNSRIRDIDVYIENLNNRIKENKAEEYFQKACIYQAKGDYMMAAKYFYEAHNMINNYKGSYDLAKRMENNWNDYNYKSKTYKLYADKFSRESLIERLLFSKGYTRTEYNPSYDLTYKEEYSYYNDSYSGKEMLEVRFFLFNGNSIISDKVVRYSNDYGYGMPLGKNRMLNLKSYDIDNAANYFINNAIGNFR</sequence>
<keyword evidence="1" id="KW-0732">Signal</keyword>
<feature type="chain" id="PRO_5046508860" description="Tetratricopeptide repeat protein" evidence="1">
    <location>
        <begin position="20"/>
        <end position="447"/>
    </location>
</feature>
<accession>A0ABT7HM40</accession>
<evidence type="ECO:0000313" key="2">
    <source>
        <dbReference type="EMBL" id="MDK9581232.1"/>
    </source>
</evidence>
<dbReference type="Proteomes" id="UP001225134">
    <property type="component" value="Unassembled WGS sequence"/>
</dbReference>
<dbReference type="InterPro" id="IPR019734">
    <property type="entry name" value="TPR_rpt"/>
</dbReference>
<reference evidence="2 3" key="1">
    <citation type="submission" date="2023-06" db="EMBL/GenBank/DDBJ databases">
        <title>Antibody response to the Sneathia vaginalis cytopathogenic toxin A during pregnancy.</title>
        <authorList>
            <person name="Mccoy Z.T."/>
            <person name="Serrano M.G."/>
            <person name="Spaine K."/>
            <person name="Edwards D.J."/>
            <person name="Buck G.A."/>
            <person name="Jefferson K."/>
        </authorList>
    </citation>
    <scope>NUCLEOTIDE SEQUENCE [LARGE SCALE GENOMIC DNA]</scope>
    <source>
        <strain evidence="2 3">CCUG 42621</strain>
    </source>
</reference>
<feature type="signal peptide" evidence="1">
    <location>
        <begin position="1"/>
        <end position="19"/>
    </location>
</feature>